<reference evidence="9 10" key="1">
    <citation type="submission" date="2019-07" db="EMBL/GenBank/DDBJ databases">
        <title>Whole genome shotgun sequence of Pseudoalteromonas espejiana NBRC 102222.</title>
        <authorList>
            <person name="Hosoyama A."/>
            <person name="Uohara A."/>
            <person name="Ohji S."/>
            <person name="Ichikawa N."/>
        </authorList>
    </citation>
    <scope>NUCLEOTIDE SEQUENCE [LARGE SCALE GENOMIC DNA]</scope>
    <source>
        <strain evidence="9 10">NBRC 102222</strain>
    </source>
</reference>
<feature type="binding site" evidence="5">
    <location>
        <begin position="92"/>
        <end position="95"/>
    </location>
    <ligand>
        <name>FAD</name>
        <dbReference type="ChEBI" id="CHEBI:57692"/>
    </ligand>
</feature>
<dbReference type="InterPro" id="IPR007867">
    <property type="entry name" value="GMC_OxRtase_C"/>
</dbReference>
<dbReference type="AlphaFoldDB" id="A0A510Y0Z4"/>
<feature type="binding site" evidence="5">
    <location>
        <position position="84"/>
    </location>
    <ligand>
        <name>FAD</name>
        <dbReference type="ChEBI" id="CHEBI:57692"/>
    </ligand>
</feature>
<keyword evidence="10" id="KW-1185">Reference proteome</keyword>
<proteinExistence type="inferred from homology"/>
<evidence type="ECO:0000256" key="3">
    <source>
        <dbReference type="ARBA" id="ARBA00022630"/>
    </source>
</evidence>
<sequence length="536" mass="58232">MRQTFDYIVIGAGSAGSVLAARLSEDQNVSVCLLEAGGSDKSAFVQMPAGLAASVPHGINSWHYNTVPQKELNNRCGFMPRGKVLGGSSSINAMVYIRGNQYDYDNWASLGNTGWDYASLLPYFIKSENNKTFVNNNLHGKSGPLHVQELLHPSPVNQLFLNACVEQGVNLSDDINGEVQQGARLSQVTQHNGERCSAAKAYLTAHLNRKNLTVLTKCHVNKILINNKIAQGVELEQYGNVITLTAQKEVLLSAGAINSPQLLMLSGIGPKSHLKAHNIKVQHALEGVGANLQDHLTVVPLYKAKTVKGTFGISLSGAATILKGCVNWFSKREGPLTSNFAESHAFIKLFEDSPAPDVQLEFVIGLVDDHSRKLHLGHGYSIHSSIMRPKSRGTIKLADSHPQSAPLIDPNYLSHPDDLAIMLAGLKKTLSIMQSTAFDKIRGEMLYPLDINNDEQLIEFIRQTADTEYHPVGTCKMGNDPMAVVNTHLQVHGIEKLRVVDASIMPTLITGNTNAPVIAIAEKAADLIKQSYKSGL</sequence>
<name>A0A510Y0Z4_9GAMM</name>
<dbReference type="InterPro" id="IPR000172">
    <property type="entry name" value="GMC_OxRdtase_N"/>
</dbReference>
<evidence type="ECO:0000256" key="4">
    <source>
        <dbReference type="ARBA" id="ARBA00022827"/>
    </source>
</evidence>
<evidence type="ECO:0000313" key="10">
    <source>
        <dbReference type="Proteomes" id="UP000321419"/>
    </source>
</evidence>
<keyword evidence="3 6" id="KW-0285">Flavoprotein</keyword>
<organism evidence="9 10">
    <name type="scientific">Pseudoalteromonas espejiana</name>
    <dbReference type="NCBI Taxonomy" id="28107"/>
    <lineage>
        <taxon>Bacteria</taxon>
        <taxon>Pseudomonadati</taxon>
        <taxon>Pseudomonadota</taxon>
        <taxon>Gammaproteobacteria</taxon>
        <taxon>Alteromonadales</taxon>
        <taxon>Pseudoalteromonadaceae</taxon>
        <taxon>Pseudoalteromonas</taxon>
    </lineage>
</organism>
<feature type="domain" description="Glucose-methanol-choline oxidoreductase N-terminal" evidence="7">
    <location>
        <begin position="82"/>
        <end position="105"/>
    </location>
</feature>
<gene>
    <name evidence="9" type="ORF">PES01_37740</name>
</gene>
<dbReference type="RefSeq" id="WP_089349540.1">
    <property type="nucleotide sequence ID" value="NZ_BJUM01000064.1"/>
</dbReference>
<dbReference type="InterPro" id="IPR012132">
    <property type="entry name" value="GMC_OxRdtase"/>
</dbReference>
<accession>A0A510Y0Z4</accession>
<dbReference type="PANTHER" id="PTHR11552">
    <property type="entry name" value="GLUCOSE-METHANOL-CHOLINE GMC OXIDOREDUCTASE"/>
    <property type="match status" value="1"/>
</dbReference>
<evidence type="ECO:0000256" key="1">
    <source>
        <dbReference type="ARBA" id="ARBA00001974"/>
    </source>
</evidence>
<feature type="binding site" evidence="5">
    <location>
        <position position="220"/>
    </location>
    <ligand>
        <name>FAD</name>
        <dbReference type="ChEBI" id="CHEBI:57692"/>
    </ligand>
</feature>
<feature type="domain" description="Glucose-methanol-choline oxidoreductase N-terminal" evidence="8">
    <location>
        <begin position="255"/>
        <end position="269"/>
    </location>
</feature>
<dbReference type="Pfam" id="PF05199">
    <property type="entry name" value="GMC_oxred_C"/>
    <property type="match status" value="1"/>
</dbReference>
<dbReference type="SUPFAM" id="SSF54373">
    <property type="entry name" value="FAD-linked reductases, C-terminal domain"/>
    <property type="match status" value="1"/>
</dbReference>
<dbReference type="Gene3D" id="3.50.50.60">
    <property type="entry name" value="FAD/NAD(P)-binding domain"/>
    <property type="match status" value="1"/>
</dbReference>
<evidence type="ECO:0000256" key="5">
    <source>
        <dbReference type="PIRSR" id="PIRSR000137-2"/>
    </source>
</evidence>
<evidence type="ECO:0000313" key="9">
    <source>
        <dbReference type="EMBL" id="GEK56929.1"/>
    </source>
</evidence>
<protein>
    <submittedName>
        <fullName evidence="9">Oxidoreductase</fullName>
    </submittedName>
</protein>
<dbReference type="GO" id="GO:0050660">
    <property type="term" value="F:flavin adenine dinucleotide binding"/>
    <property type="evidence" value="ECO:0007669"/>
    <property type="project" value="InterPro"/>
</dbReference>
<comment type="caution">
    <text evidence="9">The sequence shown here is derived from an EMBL/GenBank/DDBJ whole genome shotgun (WGS) entry which is preliminary data.</text>
</comment>
<evidence type="ECO:0000259" key="7">
    <source>
        <dbReference type="PROSITE" id="PS00623"/>
    </source>
</evidence>
<dbReference type="PIRSF" id="PIRSF000137">
    <property type="entry name" value="Alcohol_oxidase"/>
    <property type="match status" value="1"/>
</dbReference>
<dbReference type="EMBL" id="BJUM01000064">
    <property type="protein sequence ID" value="GEK56929.1"/>
    <property type="molecule type" value="Genomic_DNA"/>
</dbReference>
<dbReference type="InterPro" id="IPR036188">
    <property type="entry name" value="FAD/NAD-bd_sf"/>
</dbReference>
<dbReference type="GO" id="GO:0016614">
    <property type="term" value="F:oxidoreductase activity, acting on CH-OH group of donors"/>
    <property type="evidence" value="ECO:0007669"/>
    <property type="project" value="InterPro"/>
</dbReference>
<dbReference type="PROSITE" id="PS00623">
    <property type="entry name" value="GMC_OXRED_1"/>
    <property type="match status" value="1"/>
</dbReference>
<evidence type="ECO:0000256" key="2">
    <source>
        <dbReference type="ARBA" id="ARBA00010790"/>
    </source>
</evidence>
<dbReference type="Gene3D" id="3.30.560.10">
    <property type="entry name" value="Glucose Oxidase, domain 3"/>
    <property type="match status" value="1"/>
</dbReference>
<comment type="cofactor">
    <cofactor evidence="1 5">
        <name>FAD</name>
        <dbReference type="ChEBI" id="CHEBI:57692"/>
    </cofactor>
</comment>
<keyword evidence="4 5" id="KW-0274">FAD</keyword>
<dbReference type="Pfam" id="PF00732">
    <property type="entry name" value="GMC_oxred_N"/>
    <property type="match status" value="1"/>
</dbReference>
<dbReference type="SUPFAM" id="SSF51905">
    <property type="entry name" value="FAD/NAD(P)-binding domain"/>
    <property type="match status" value="1"/>
</dbReference>
<comment type="similarity">
    <text evidence="2 6">Belongs to the GMC oxidoreductase family.</text>
</comment>
<evidence type="ECO:0000259" key="8">
    <source>
        <dbReference type="PROSITE" id="PS00624"/>
    </source>
</evidence>
<dbReference type="PANTHER" id="PTHR11552:SF147">
    <property type="entry name" value="CHOLINE DEHYDROGENASE, MITOCHONDRIAL"/>
    <property type="match status" value="1"/>
</dbReference>
<evidence type="ECO:0000256" key="6">
    <source>
        <dbReference type="RuleBase" id="RU003968"/>
    </source>
</evidence>
<dbReference type="PROSITE" id="PS00624">
    <property type="entry name" value="GMC_OXRED_2"/>
    <property type="match status" value="1"/>
</dbReference>
<dbReference type="OrthoDB" id="9785276at2"/>
<dbReference type="Proteomes" id="UP000321419">
    <property type="component" value="Unassembled WGS sequence"/>
</dbReference>